<keyword evidence="4 6" id="KW-0143">Chaperone</keyword>
<dbReference type="NCBIfam" id="NF041568">
    <property type="entry name" value="Jag_EloR"/>
    <property type="match status" value="1"/>
</dbReference>
<sequence length="243" mass="27632">MPRYKGWTVSEAIENGLTILHKTRDDVKITVLAAGKKGFLGIGKKQAEVDLKLNQKPQNKKKVGKATHKTPGTNVRRPNKKSITKRTKNTSNEKDVVIRQLGYYLADITEKMGIKTSITVDQASRNVVYSFNTEQEGALIGKHGRILNALQVLAQNYLEQRNCTRLKLMLDVGEYRENRKQTLERLAQNVARDALAQRKKVHLDAMPSFERKIIHAALASDKRVKTYSRGKEPRRYVIVEPLE</sequence>
<evidence type="ECO:0000256" key="1">
    <source>
        <dbReference type="ARBA" id="ARBA00022490"/>
    </source>
</evidence>
<evidence type="ECO:0000256" key="2">
    <source>
        <dbReference type="ARBA" id="ARBA00022884"/>
    </source>
</evidence>
<comment type="caution">
    <text evidence="6">Lacks conserved residue(s) required for the propagation of feature annotation.</text>
</comment>
<evidence type="ECO:0000256" key="6">
    <source>
        <dbReference type="HAMAP-Rule" id="MF_00867"/>
    </source>
</evidence>
<dbReference type="InterPro" id="IPR038247">
    <property type="entry name" value="Jag_N_dom_sf"/>
</dbReference>
<comment type="similarity">
    <text evidence="6">Belongs to the KhpB RNA-binding protein family.</text>
</comment>
<dbReference type="InterPro" id="IPR015946">
    <property type="entry name" value="KH_dom-like_a/b"/>
</dbReference>
<protein>
    <recommendedName>
        <fullName evidence="6">RNA-binding protein KhpB</fullName>
    </recommendedName>
    <alternativeName>
        <fullName evidence="6">RNA-binding protein EloR</fullName>
    </alternativeName>
</protein>
<dbReference type="GO" id="GO:0008360">
    <property type="term" value="P:regulation of cell shape"/>
    <property type="evidence" value="ECO:0007669"/>
    <property type="project" value="UniProtKB-KW"/>
</dbReference>
<feature type="region of interest" description="Disordered" evidence="7">
    <location>
        <begin position="56"/>
        <end position="90"/>
    </location>
</feature>
<dbReference type="GO" id="GO:0005737">
    <property type="term" value="C:cytoplasm"/>
    <property type="evidence" value="ECO:0007669"/>
    <property type="project" value="UniProtKB-SubCell"/>
</dbReference>
<evidence type="ECO:0000256" key="7">
    <source>
        <dbReference type="SAM" id="MobiDB-lite"/>
    </source>
</evidence>
<name>A0A0R1QAW9_9LACO</name>
<accession>A0A0R1QAW9</accession>
<dbReference type="GO" id="GO:0071555">
    <property type="term" value="P:cell wall organization"/>
    <property type="evidence" value="ECO:0007669"/>
    <property type="project" value="UniProtKB-KW"/>
</dbReference>
<evidence type="ECO:0000256" key="3">
    <source>
        <dbReference type="ARBA" id="ARBA00022960"/>
    </source>
</evidence>
<dbReference type="Gene3D" id="3.30.1370.50">
    <property type="entry name" value="R3H-like domain"/>
    <property type="match status" value="1"/>
</dbReference>
<dbReference type="PANTHER" id="PTHR35800:SF1">
    <property type="entry name" value="RNA-BINDING PROTEIN KHPB"/>
    <property type="match status" value="1"/>
</dbReference>
<dbReference type="PANTHER" id="PTHR35800">
    <property type="entry name" value="PROTEIN JAG"/>
    <property type="match status" value="1"/>
</dbReference>
<evidence type="ECO:0000313" key="10">
    <source>
        <dbReference type="Proteomes" id="UP000051155"/>
    </source>
</evidence>
<dbReference type="SMART" id="SM00393">
    <property type="entry name" value="R3H"/>
    <property type="match status" value="1"/>
</dbReference>
<feature type="compositionally biased region" description="Basic residues" evidence="7">
    <location>
        <begin position="77"/>
        <end position="88"/>
    </location>
</feature>
<dbReference type="Gene3D" id="3.30.300.20">
    <property type="match status" value="1"/>
</dbReference>
<dbReference type="STRING" id="1423812.FD20_GL001932"/>
<dbReference type="InterPro" id="IPR034079">
    <property type="entry name" value="R3H_KhpB"/>
</dbReference>
<evidence type="ECO:0000256" key="4">
    <source>
        <dbReference type="ARBA" id="ARBA00023186"/>
    </source>
</evidence>
<reference evidence="9 10" key="1">
    <citation type="journal article" date="2015" name="Genome Announc.">
        <title>Expanding the biotechnology potential of lactobacilli through comparative genomics of 213 strains and associated genera.</title>
        <authorList>
            <person name="Sun Z."/>
            <person name="Harris H.M."/>
            <person name="McCann A."/>
            <person name="Guo C."/>
            <person name="Argimon S."/>
            <person name="Zhang W."/>
            <person name="Yang X."/>
            <person name="Jeffery I.B."/>
            <person name="Cooney J.C."/>
            <person name="Kagawa T.F."/>
            <person name="Liu W."/>
            <person name="Song Y."/>
            <person name="Salvetti E."/>
            <person name="Wrobel A."/>
            <person name="Rasinkangas P."/>
            <person name="Parkhill J."/>
            <person name="Rea M.C."/>
            <person name="O'Sullivan O."/>
            <person name="Ritari J."/>
            <person name="Douillard F.P."/>
            <person name="Paul Ross R."/>
            <person name="Yang R."/>
            <person name="Briner A.E."/>
            <person name="Felis G.E."/>
            <person name="de Vos W.M."/>
            <person name="Barrangou R."/>
            <person name="Klaenhammer T.R."/>
            <person name="Caufield P.W."/>
            <person name="Cui Y."/>
            <person name="Zhang H."/>
            <person name="O'Toole P.W."/>
        </authorList>
    </citation>
    <scope>NUCLEOTIDE SEQUENCE [LARGE SCALE GENOMIC DNA]</scope>
    <source>
        <strain evidence="9 10">DSM 19971</strain>
    </source>
</reference>
<comment type="caution">
    <text evidence="9">The sequence shown here is derived from an EMBL/GenBank/DDBJ whole genome shotgun (WGS) entry which is preliminary data.</text>
</comment>
<dbReference type="HAMAP" id="MF_00867">
    <property type="entry name" value="KhpB"/>
    <property type="match status" value="1"/>
</dbReference>
<dbReference type="InterPro" id="IPR032782">
    <property type="entry name" value="KhpB_N"/>
</dbReference>
<comment type="subcellular location">
    <subcellularLocation>
        <location evidence="6">Cytoplasm</location>
    </subcellularLocation>
</comment>
<feature type="domain" description="R3H" evidence="8">
    <location>
        <begin position="177"/>
        <end position="243"/>
    </location>
</feature>
<keyword evidence="1 6" id="KW-0963">Cytoplasm</keyword>
<keyword evidence="2 6" id="KW-0694">RNA-binding</keyword>
<dbReference type="CDD" id="cd02644">
    <property type="entry name" value="R3H_jag"/>
    <property type="match status" value="1"/>
</dbReference>
<dbReference type="PROSITE" id="PS51061">
    <property type="entry name" value="R3H"/>
    <property type="match status" value="1"/>
</dbReference>
<dbReference type="Pfam" id="PF13083">
    <property type="entry name" value="KH_KhpA-B"/>
    <property type="match status" value="1"/>
</dbReference>
<dbReference type="GO" id="GO:0003723">
    <property type="term" value="F:RNA binding"/>
    <property type="evidence" value="ECO:0007669"/>
    <property type="project" value="UniProtKB-UniRule"/>
</dbReference>
<dbReference type="InterPro" id="IPR036867">
    <property type="entry name" value="R3H_dom_sf"/>
</dbReference>
<evidence type="ECO:0000313" key="9">
    <source>
        <dbReference type="EMBL" id="KRL38315.1"/>
    </source>
</evidence>
<comment type="domain">
    <text evidence="6">Has an N-terminal Jag-N domain and 2 RNA-binding domains (KH and R3H).</text>
</comment>
<dbReference type="Pfam" id="PF01424">
    <property type="entry name" value="R3H"/>
    <property type="match status" value="1"/>
</dbReference>
<proteinExistence type="inferred from homology"/>
<dbReference type="GO" id="GO:0009252">
    <property type="term" value="P:peptidoglycan biosynthetic process"/>
    <property type="evidence" value="ECO:0007669"/>
    <property type="project" value="UniProtKB-UniRule"/>
</dbReference>
<dbReference type="Proteomes" id="UP000051155">
    <property type="component" value="Unassembled WGS sequence"/>
</dbReference>
<dbReference type="InterPro" id="IPR038008">
    <property type="entry name" value="Jag_KH"/>
</dbReference>
<comment type="function">
    <text evidence="6">A probable RNA chaperone. Forms a complex with KhpA which binds to cellular RNA and controls its expression. Plays a role in peptidoglycan (PG) homeostasis and cell length regulation.</text>
</comment>
<evidence type="ECO:0000259" key="8">
    <source>
        <dbReference type="PROSITE" id="PS51061"/>
    </source>
</evidence>
<feature type="compositionally biased region" description="Basic residues" evidence="7">
    <location>
        <begin position="58"/>
        <end position="68"/>
    </location>
</feature>
<keyword evidence="5 6" id="KW-0961">Cell wall biogenesis/degradation</keyword>
<dbReference type="RefSeq" id="WP_057736273.1">
    <property type="nucleotide sequence ID" value="NZ_AZEG01000005.1"/>
</dbReference>
<keyword evidence="10" id="KW-1185">Reference proteome</keyword>
<dbReference type="CDD" id="cd02414">
    <property type="entry name" value="KH-II_Jag"/>
    <property type="match status" value="1"/>
</dbReference>
<gene>
    <name evidence="6" type="primary">khpB</name>
    <name evidence="6" type="synonym">eloR</name>
    <name evidence="9" type="ORF">FD20_GL001932</name>
</gene>
<dbReference type="InterPro" id="IPR039247">
    <property type="entry name" value="KhpB"/>
</dbReference>
<dbReference type="EMBL" id="AZEG01000005">
    <property type="protein sequence ID" value="KRL38315.1"/>
    <property type="molecule type" value="Genomic_DNA"/>
</dbReference>
<dbReference type="InterPro" id="IPR001374">
    <property type="entry name" value="R3H_dom"/>
</dbReference>
<evidence type="ECO:0000256" key="5">
    <source>
        <dbReference type="ARBA" id="ARBA00023316"/>
    </source>
</evidence>
<dbReference type="SUPFAM" id="SSF82708">
    <property type="entry name" value="R3H domain"/>
    <property type="match status" value="1"/>
</dbReference>
<comment type="subunit">
    <text evidence="6">Forms a complex with KhpA.</text>
</comment>
<dbReference type="SMART" id="SM01245">
    <property type="entry name" value="Jag_N"/>
    <property type="match status" value="1"/>
</dbReference>
<dbReference type="AlphaFoldDB" id="A0A0R1QAW9"/>
<dbReference type="PATRIC" id="fig|1423812.3.peg.2049"/>
<keyword evidence="3 6" id="KW-0133">Cell shape</keyword>
<dbReference type="Gene3D" id="3.30.30.80">
    <property type="entry name" value="probable RNA-binding protein from clostridium symbiosum atcc 14940"/>
    <property type="match status" value="1"/>
</dbReference>
<organism evidence="9 10">
    <name type="scientific">Liquorilactobacillus uvarum DSM 19971</name>
    <dbReference type="NCBI Taxonomy" id="1423812"/>
    <lineage>
        <taxon>Bacteria</taxon>
        <taxon>Bacillati</taxon>
        <taxon>Bacillota</taxon>
        <taxon>Bacilli</taxon>
        <taxon>Lactobacillales</taxon>
        <taxon>Lactobacillaceae</taxon>
        <taxon>Liquorilactobacillus</taxon>
    </lineage>
</organism>
<dbReference type="Pfam" id="PF14804">
    <property type="entry name" value="Jag_N"/>
    <property type="match status" value="1"/>
</dbReference>